<evidence type="ECO:0000313" key="1">
    <source>
        <dbReference type="EMBL" id="DAE17865.1"/>
    </source>
</evidence>
<reference evidence="1" key="1">
    <citation type="journal article" date="2021" name="Proc. Natl. Acad. Sci. U.S.A.">
        <title>A Catalog of Tens of Thousands of Viruses from Human Metagenomes Reveals Hidden Associations with Chronic Diseases.</title>
        <authorList>
            <person name="Tisza M.J."/>
            <person name="Buck C.B."/>
        </authorList>
    </citation>
    <scope>NUCLEOTIDE SEQUENCE</scope>
    <source>
        <strain evidence="1">CtWBz6</strain>
    </source>
</reference>
<accession>A0A8S5QGF1</accession>
<protein>
    <submittedName>
        <fullName evidence="1">Uncharacterized protein</fullName>
    </submittedName>
</protein>
<sequence length="71" mass="7952">MTLDDVMESICDRCRYALEVQEQTELDDICAACTIPADIEELVRQETGHTAEVIATCVAESFRETLTGLRE</sequence>
<proteinExistence type="predicted"/>
<name>A0A8S5QGF1_9CAUD</name>
<organism evidence="1">
    <name type="scientific">Siphoviridae sp. ctWBz6</name>
    <dbReference type="NCBI Taxonomy" id="2825536"/>
    <lineage>
        <taxon>Viruses</taxon>
        <taxon>Duplodnaviria</taxon>
        <taxon>Heunggongvirae</taxon>
        <taxon>Uroviricota</taxon>
        <taxon>Caudoviricetes</taxon>
    </lineage>
</organism>
<dbReference type="EMBL" id="BK015647">
    <property type="protein sequence ID" value="DAE17865.1"/>
    <property type="molecule type" value="Genomic_DNA"/>
</dbReference>